<dbReference type="SUPFAM" id="SSF55729">
    <property type="entry name" value="Acyl-CoA N-acyltransferases (Nat)"/>
    <property type="match status" value="1"/>
</dbReference>
<dbReference type="FunFam" id="3.30.70.3550:FF:000001">
    <property type="entry name" value="Leucyl/phenylalanyl-tRNA--protein transferase"/>
    <property type="match status" value="1"/>
</dbReference>
<evidence type="ECO:0000256" key="2">
    <source>
        <dbReference type="ARBA" id="ARBA00022490"/>
    </source>
</evidence>
<evidence type="ECO:0000313" key="5">
    <source>
        <dbReference type="EMBL" id="SVE13091.1"/>
    </source>
</evidence>
<sequence>MTFVQILDSEISPFPDINQALDEPDGMLAMGGDLSSQRLLMAYRNGIFPWYEQDQPILWWSPSIRAVIYPDQFRPKRSLSKVLRQNRFKLAWNSDFPAIIEQCQAPRAQQAGTWITEEMKAAYLQLNHLGHAHSLACYQHGKLIGGLYGVSVGGVFCGESMFSLVSNASKV</sequence>
<dbReference type="Gene3D" id="3.40.630.70">
    <property type="entry name" value="Leucyl/phenylalanyl-tRNA-protein transferase, C-terminal domain"/>
    <property type="match status" value="1"/>
</dbReference>
<dbReference type="GO" id="GO:0008914">
    <property type="term" value="F:leucyl-tRNA--protein transferase activity"/>
    <property type="evidence" value="ECO:0007669"/>
    <property type="project" value="InterPro"/>
</dbReference>
<proteinExistence type="inferred from homology"/>
<dbReference type="InterPro" id="IPR042221">
    <property type="entry name" value="Leu/Phe-tRNA_Trfase_N"/>
</dbReference>
<keyword evidence="4" id="KW-0012">Acyltransferase</keyword>
<dbReference type="HAMAP" id="MF_00688">
    <property type="entry name" value="Leu_Phe_trans"/>
    <property type="match status" value="1"/>
</dbReference>
<dbReference type="InterPro" id="IPR004616">
    <property type="entry name" value="Leu/Phe-tRNA_Trfase"/>
</dbReference>
<dbReference type="EMBL" id="UINC01196189">
    <property type="protein sequence ID" value="SVE13091.1"/>
    <property type="molecule type" value="Genomic_DNA"/>
</dbReference>
<evidence type="ECO:0000256" key="1">
    <source>
        <dbReference type="ARBA" id="ARBA00004496"/>
    </source>
</evidence>
<evidence type="ECO:0008006" key="6">
    <source>
        <dbReference type="Google" id="ProtNLM"/>
    </source>
</evidence>
<protein>
    <recommendedName>
        <fullName evidence="6">Leucyl/phenylalanyl-tRNA--protein transferase</fullName>
    </recommendedName>
</protein>
<comment type="subcellular location">
    <subcellularLocation>
        <location evidence="1">Cytoplasm</location>
    </subcellularLocation>
</comment>
<keyword evidence="3" id="KW-0808">Transferase</keyword>
<evidence type="ECO:0000256" key="3">
    <source>
        <dbReference type="ARBA" id="ARBA00022679"/>
    </source>
</evidence>
<dbReference type="PANTHER" id="PTHR30098:SF2">
    <property type="entry name" value="LEUCYL_PHENYLALANYL-TRNA--PROTEIN TRANSFERASE"/>
    <property type="match status" value="1"/>
</dbReference>
<dbReference type="Gene3D" id="3.30.70.3550">
    <property type="entry name" value="Leucyl/phenylalanyl-tRNA-protein transferase, N-terminal domain"/>
    <property type="match status" value="1"/>
</dbReference>
<keyword evidence="2" id="KW-0963">Cytoplasm</keyword>
<organism evidence="5">
    <name type="scientific">marine metagenome</name>
    <dbReference type="NCBI Taxonomy" id="408172"/>
    <lineage>
        <taxon>unclassified sequences</taxon>
        <taxon>metagenomes</taxon>
        <taxon>ecological metagenomes</taxon>
    </lineage>
</organism>
<dbReference type="GO" id="GO:0030163">
    <property type="term" value="P:protein catabolic process"/>
    <property type="evidence" value="ECO:0007669"/>
    <property type="project" value="InterPro"/>
</dbReference>
<evidence type="ECO:0000256" key="4">
    <source>
        <dbReference type="ARBA" id="ARBA00023315"/>
    </source>
</evidence>
<dbReference type="Pfam" id="PF03588">
    <property type="entry name" value="Leu_Phe_trans"/>
    <property type="match status" value="1"/>
</dbReference>
<feature type="non-terminal residue" evidence="5">
    <location>
        <position position="171"/>
    </location>
</feature>
<gene>
    <name evidence="5" type="ORF">METZ01_LOCUS465945</name>
</gene>
<dbReference type="InterPro" id="IPR016181">
    <property type="entry name" value="Acyl_CoA_acyltransferase"/>
</dbReference>
<dbReference type="GO" id="GO:0005737">
    <property type="term" value="C:cytoplasm"/>
    <property type="evidence" value="ECO:0007669"/>
    <property type="project" value="UniProtKB-SubCell"/>
</dbReference>
<dbReference type="AlphaFoldDB" id="A0A383AZN5"/>
<accession>A0A383AZN5</accession>
<dbReference type="InterPro" id="IPR042203">
    <property type="entry name" value="Leu/Phe-tRNA_Trfase_C"/>
</dbReference>
<name>A0A383AZN5_9ZZZZ</name>
<dbReference type="PANTHER" id="PTHR30098">
    <property type="entry name" value="LEUCYL/PHENYLALANYL-TRNA--PROTEIN TRANSFERASE"/>
    <property type="match status" value="1"/>
</dbReference>
<reference evidence="5" key="1">
    <citation type="submission" date="2018-05" db="EMBL/GenBank/DDBJ databases">
        <authorList>
            <person name="Lanie J.A."/>
            <person name="Ng W.-L."/>
            <person name="Kazmierczak K.M."/>
            <person name="Andrzejewski T.M."/>
            <person name="Davidsen T.M."/>
            <person name="Wayne K.J."/>
            <person name="Tettelin H."/>
            <person name="Glass J.I."/>
            <person name="Rusch D."/>
            <person name="Podicherti R."/>
            <person name="Tsui H.-C.T."/>
            <person name="Winkler M.E."/>
        </authorList>
    </citation>
    <scope>NUCLEOTIDE SEQUENCE</scope>
</reference>
<dbReference type="NCBIfam" id="TIGR00667">
    <property type="entry name" value="aat"/>
    <property type="match status" value="1"/>
</dbReference>